<dbReference type="Gene3D" id="3.20.20.140">
    <property type="entry name" value="Metal-dependent hydrolases"/>
    <property type="match status" value="1"/>
</dbReference>
<dbReference type="InterPro" id="IPR011059">
    <property type="entry name" value="Metal-dep_hydrolase_composite"/>
</dbReference>
<dbReference type="Proteomes" id="UP000199501">
    <property type="component" value="Unassembled WGS sequence"/>
</dbReference>
<feature type="domain" description="Amidohydrolase 3" evidence="1">
    <location>
        <begin position="46"/>
        <end position="519"/>
    </location>
</feature>
<evidence type="ECO:0000313" key="3">
    <source>
        <dbReference type="Proteomes" id="UP000199501"/>
    </source>
</evidence>
<dbReference type="AlphaFoldDB" id="A0A1G6RXB4"/>
<dbReference type="SUPFAM" id="SSF51556">
    <property type="entry name" value="Metallo-dependent hydrolases"/>
    <property type="match status" value="1"/>
</dbReference>
<gene>
    <name evidence="2" type="ORF">SAMN05216174_10774</name>
</gene>
<evidence type="ECO:0000259" key="1">
    <source>
        <dbReference type="Pfam" id="PF07969"/>
    </source>
</evidence>
<dbReference type="PANTHER" id="PTHR22642">
    <property type="entry name" value="IMIDAZOLONEPROPIONASE"/>
    <property type="match status" value="1"/>
</dbReference>
<dbReference type="OrthoDB" id="3173428at2"/>
<sequence length="525" mass="55108">MLDLRLVDATIHTMDPAHPVAREVGVWRGRVVGVDDEVADLPARREVSLGGATVLPGFVDAHVHLAWAGMREGGVSVAPCERVDHVLAVIERAAAAAPVGEWVDIVGYDQRALGRHLTAGELDAVSGGRKVFVVHDSGHACVVNTAVTALLPLGVTHDDGVLTEGGMAAVRDLRQPYSVAEVSAAITRAARTCLSEGVTTVAEAGIGGGLITHSPIELAAYQHALDTGLLPIRVQVMVAASLLRDLGAHPTDDTPRAMDLGLRTGFGGDRVGIGALKVFTDGGMMARTAALTAPYIGSGHSGQLYADADELRRLITDGHRAGWQLAVHAIGDRAVDLALDAIADAQRAHPRPAPRHRIEHAGLVRPDQLARFAALGLTAVIQPNFLWYLGDDYADIMGPERADWLYRGRGFLDHGVALAGSSDRPVTTGAPLRSIQFMVERRTATGRPVGPDEAVTVLEALRAFTIDAARACRLEDSLGSITAGKHADFAVLAADPTTTPPGAIGDIEVVATAVAGAVAHGERLW</sequence>
<organism evidence="2 3">
    <name type="scientific">Actinokineospora iranica</name>
    <dbReference type="NCBI Taxonomy" id="1271860"/>
    <lineage>
        <taxon>Bacteria</taxon>
        <taxon>Bacillati</taxon>
        <taxon>Actinomycetota</taxon>
        <taxon>Actinomycetes</taxon>
        <taxon>Pseudonocardiales</taxon>
        <taxon>Pseudonocardiaceae</taxon>
        <taxon>Actinokineospora</taxon>
    </lineage>
</organism>
<dbReference type="GO" id="GO:0016810">
    <property type="term" value="F:hydrolase activity, acting on carbon-nitrogen (but not peptide) bonds"/>
    <property type="evidence" value="ECO:0007669"/>
    <property type="project" value="InterPro"/>
</dbReference>
<dbReference type="InterPro" id="IPR033932">
    <property type="entry name" value="YtcJ-like"/>
</dbReference>
<proteinExistence type="predicted"/>
<dbReference type="RefSeq" id="WP_091451092.1">
    <property type="nucleotide sequence ID" value="NZ_FMZZ01000007.1"/>
</dbReference>
<evidence type="ECO:0000313" key="2">
    <source>
        <dbReference type="EMBL" id="SDD09051.1"/>
    </source>
</evidence>
<dbReference type="CDD" id="cd01300">
    <property type="entry name" value="YtcJ_like"/>
    <property type="match status" value="1"/>
</dbReference>
<dbReference type="Gene3D" id="2.30.40.10">
    <property type="entry name" value="Urease, subunit C, domain 1"/>
    <property type="match status" value="1"/>
</dbReference>
<keyword evidence="3" id="KW-1185">Reference proteome</keyword>
<dbReference type="InterPro" id="IPR032466">
    <property type="entry name" value="Metal_Hydrolase"/>
</dbReference>
<accession>A0A1G6RXB4</accession>
<dbReference type="EMBL" id="FMZZ01000007">
    <property type="protein sequence ID" value="SDD09051.1"/>
    <property type="molecule type" value="Genomic_DNA"/>
</dbReference>
<name>A0A1G6RXB4_9PSEU</name>
<dbReference type="Gene3D" id="3.10.310.70">
    <property type="match status" value="1"/>
</dbReference>
<protein>
    <recommendedName>
        <fullName evidence="1">Amidohydrolase 3 domain-containing protein</fullName>
    </recommendedName>
</protein>
<reference evidence="3" key="1">
    <citation type="submission" date="2016-10" db="EMBL/GenBank/DDBJ databases">
        <authorList>
            <person name="Varghese N."/>
            <person name="Submissions S."/>
        </authorList>
    </citation>
    <scope>NUCLEOTIDE SEQUENCE [LARGE SCALE GENOMIC DNA]</scope>
    <source>
        <strain evidence="3">IBRC-M 10403</strain>
    </source>
</reference>
<dbReference type="InterPro" id="IPR013108">
    <property type="entry name" value="Amidohydro_3"/>
</dbReference>
<dbReference type="Pfam" id="PF07969">
    <property type="entry name" value="Amidohydro_3"/>
    <property type="match status" value="1"/>
</dbReference>
<dbReference type="STRING" id="1271860.SAMN05216174_10774"/>
<dbReference type="SUPFAM" id="SSF51338">
    <property type="entry name" value="Composite domain of metallo-dependent hydrolases"/>
    <property type="match status" value="1"/>
</dbReference>
<dbReference type="PANTHER" id="PTHR22642:SF2">
    <property type="entry name" value="PROTEIN LONG AFTER FAR-RED 3"/>
    <property type="match status" value="1"/>
</dbReference>